<evidence type="ECO:0000313" key="3">
    <source>
        <dbReference type="Proteomes" id="UP000265443"/>
    </source>
</evidence>
<sequence>MPRRLQLFSALVFLGLGLVVWWAMSQAAEKRLNPNKRDWESFVARQVAEQNAEHSYPLRRPLDFGPFEAALAQLETPLLEHLQTLTQRATISELQAEMQTGRLTSEQLTLFYLWRIRRYNDRLRAYLELNPAVLEEARARDAERRQGKLRGVLHGIPLSLKDNISTVGPLHTTAGAAVLAEHMADQDAFIVQKLRAAGAVILGKNNLSEWANFMTSQSVNGYSTLGGHTRNPYGPFDVGGSSSGTAVAVAANLAVAGIGSETSGSLIYPAAQNSVFTLKPTLGLVSRDRIIPITAAQDTAGPMTKSAADLAVLMSVIAGHDPTDTTTEIAARFSFPATPPAFSLPLRVGWVQHTQRKGDAEALAQVAQALSTLGVEVVEVPFPESSIQMMPVLHAGMRRDLARYLQTTGAAIRGLQDVIEYNRQHPEAMRYGQDLLEASLAHPFSEAEYEALVSKNRLQGSERLLDVMQTSQVEVLLTVSNSLSVLTSTSGFPVVNLPAGYRESGEPVGASLVGQPLQDPLLIGLAQAVADQLNIHKPPVLP</sequence>
<accession>A0ABX9MP62</accession>
<dbReference type="GO" id="GO:0004040">
    <property type="term" value="F:amidase activity"/>
    <property type="evidence" value="ECO:0007669"/>
    <property type="project" value="UniProtKB-EC"/>
</dbReference>
<organism evidence="2 3">
    <name type="scientific">Meiothermus hypogaeus</name>
    <dbReference type="NCBI Taxonomy" id="884155"/>
    <lineage>
        <taxon>Bacteria</taxon>
        <taxon>Thermotogati</taxon>
        <taxon>Deinococcota</taxon>
        <taxon>Deinococci</taxon>
        <taxon>Thermales</taxon>
        <taxon>Thermaceae</taxon>
        <taxon>Meiothermus</taxon>
    </lineage>
</organism>
<dbReference type="EMBL" id="QWKY01000011">
    <property type="protein sequence ID" value="RIH79818.1"/>
    <property type="molecule type" value="Genomic_DNA"/>
</dbReference>
<dbReference type="Proteomes" id="UP000265443">
    <property type="component" value="Unassembled WGS sequence"/>
</dbReference>
<proteinExistence type="predicted"/>
<dbReference type="EC" id="3.5.1.4" evidence="2"/>
<name>A0ABX9MP62_9DEIN</name>
<dbReference type="Pfam" id="PF01425">
    <property type="entry name" value="Amidase"/>
    <property type="match status" value="1"/>
</dbReference>
<dbReference type="PANTHER" id="PTHR42678">
    <property type="entry name" value="AMIDASE"/>
    <property type="match status" value="1"/>
</dbReference>
<dbReference type="RefSeq" id="WP_240637114.1">
    <property type="nucleotide sequence ID" value="NZ_QWKY01000011.1"/>
</dbReference>
<dbReference type="SUPFAM" id="SSF75304">
    <property type="entry name" value="Amidase signature (AS) enzymes"/>
    <property type="match status" value="1"/>
</dbReference>
<dbReference type="InterPro" id="IPR036928">
    <property type="entry name" value="AS_sf"/>
</dbReference>
<gene>
    <name evidence="2" type="primary">amiD</name>
    <name evidence="2" type="ORF">Mhypo_00903</name>
</gene>
<protein>
    <submittedName>
        <fullName evidence="2">Amidase AmiD</fullName>
        <ecNumber evidence="2">3.5.1.4</ecNumber>
    </submittedName>
</protein>
<dbReference type="InterPro" id="IPR023631">
    <property type="entry name" value="Amidase_dom"/>
</dbReference>
<evidence type="ECO:0000259" key="1">
    <source>
        <dbReference type="Pfam" id="PF01425"/>
    </source>
</evidence>
<reference evidence="2 3" key="1">
    <citation type="submission" date="2018-08" db="EMBL/GenBank/DDBJ databases">
        <title>Meiothermus hypogaeus DSM 23238 genome sequencing project.</title>
        <authorList>
            <person name="Da Costa M.S."/>
            <person name="Albuquerque L."/>
            <person name="Raposo P."/>
            <person name="Froufe H.J.C."/>
            <person name="Barroso C.S."/>
            <person name="Egas C."/>
        </authorList>
    </citation>
    <scope>NUCLEOTIDE SEQUENCE [LARGE SCALE GENOMIC DNA]</scope>
    <source>
        <strain evidence="2 3">DSM 23238</strain>
    </source>
</reference>
<keyword evidence="3" id="KW-1185">Reference proteome</keyword>
<comment type="caution">
    <text evidence="2">The sequence shown here is derived from an EMBL/GenBank/DDBJ whole genome shotgun (WGS) entry which is preliminary data.</text>
</comment>
<keyword evidence="2" id="KW-0378">Hydrolase</keyword>
<feature type="domain" description="Amidase" evidence="1">
    <location>
        <begin position="108"/>
        <end position="470"/>
    </location>
</feature>
<evidence type="ECO:0000313" key="2">
    <source>
        <dbReference type="EMBL" id="RIH79818.1"/>
    </source>
</evidence>
<dbReference type="Gene3D" id="3.90.1300.10">
    <property type="entry name" value="Amidase signature (AS) domain"/>
    <property type="match status" value="1"/>
</dbReference>
<dbReference type="PANTHER" id="PTHR42678:SF34">
    <property type="entry name" value="OS04G0183300 PROTEIN"/>
    <property type="match status" value="1"/>
</dbReference>